<keyword evidence="6" id="KW-0472">Membrane</keyword>
<dbReference type="GO" id="GO:0046854">
    <property type="term" value="P:phosphatidylinositol phosphate biosynthetic process"/>
    <property type="evidence" value="ECO:0007669"/>
    <property type="project" value="UniProtKB-UniRule"/>
</dbReference>
<accession>A0A316VB90</accession>
<dbReference type="InParanoid" id="A0A316VB90"/>
<dbReference type="EMBL" id="KZ819603">
    <property type="protein sequence ID" value="PWN34909.1"/>
    <property type="molecule type" value="Genomic_DNA"/>
</dbReference>
<proteinExistence type="inferred from homology"/>
<feature type="domain" description="PI3K/PI4K catalytic" evidence="9">
    <location>
        <begin position="117"/>
        <end position="518"/>
    </location>
</feature>
<organism evidence="10 11">
    <name type="scientific">Meira miltonrushii</name>
    <dbReference type="NCBI Taxonomy" id="1280837"/>
    <lineage>
        <taxon>Eukaryota</taxon>
        <taxon>Fungi</taxon>
        <taxon>Dikarya</taxon>
        <taxon>Basidiomycota</taxon>
        <taxon>Ustilaginomycotina</taxon>
        <taxon>Exobasidiomycetes</taxon>
        <taxon>Exobasidiales</taxon>
        <taxon>Brachybasidiaceae</taxon>
        <taxon>Meira</taxon>
    </lineage>
</organism>
<sequence>MDETTPLLGNGKSNRSNRNAEEVEGETSSINAPVDAKDIDVRFKRWIDHIKRKRKSTQLSPMEREAQFLISVFQPLSSDDELTGHDRLSQESFEHGYISEKEFKKQLARVRGSIAEGLQPKMIQTGSSGSYFVRSYVYEENGSGQIQRLNDEYTTVAVFKPHDEEPYGDFNPKRVFLRRYLWWAMGRPCLIPSFSYLSEVGASLLDERMKLGIVPTTKLVSLASESFFYPQHLRSKGQFPEKQGSYQNFLNGYVNASAFLRAHPWPSRPRSLLERDLRAENAAHGRAKARARKGKAKAENRKKSFGKKLLSALASVNCLAPIGFNPEYDDDHIENCAEQVTSSNAITFEWTKELMQDFRLELEKLVCFDYLIRNTDRGLDNFMVKVVEPSFNEQGEQTQRRRLFLAAIDNSLAFPWKHPAGIRSYPWGWLYLPTDLIGGPFSLQTRQTFIELLRSASWWQQTRNELEALFKKDDHFDAKKFEGQMDVLRGQGWNLLESLRNEDEGPLELCAREKRLVEQRSEIHEAYDLFNLDGFHHPLTPQALAVKARLLAQLSEEERRSTAKSAEPQSMPQRSDASTVSTPADVQPRSLPEDGRIERSIIDDVSHIKTNQPSTPPIEADNQHAGNAALGRAYRRGSLGIDVLTEIDKSTAKARRPRLRQSLTRGLSASRLPKRNQPNRLGSFNDVTPHPEENEESTLVSSVASLDSIPQPTKPQNGIARRRMGSVSDTLSFSAVFSNNETGIQDDINNRSESQKKQKIKAIVEHIHIDDGVAWQTWLGLQ</sequence>
<keyword evidence="2 7" id="KW-0808">Transferase</keyword>
<dbReference type="GO" id="GO:0005802">
    <property type="term" value="C:trans-Golgi network"/>
    <property type="evidence" value="ECO:0007669"/>
    <property type="project" value="TreeGrafter"/>
</dbReference>
<feature type="compositionally biased region" description="Polar residues" evidence="8">
    <location>
        <begin position="676"/>
        <end position="686"/>
    </location>
</feature>
<dbReference type="STRING" id="1280837.A0A316VB90"/>
<evidence type="ECO:0000256" key="3">
    <source>
        <dbReference type="ARBA" id="ARBA00022741"/>
    </source>
</evidence>
<dbReference type="GO" id="GO:0004430">
    <property type="term" value="F:1-phosphatidylinositol 4-kinase activity"/>
    <property type="evidence" value="ECO:0007669"/>
    <property type="project" value="UniProtKB-UniRule"/>
</dbReference>
<evidence type="ECO:0000256" key="2">
    <source>
        <dbReference type="ARBA" id="ARBA00022679"/>
    </source>
</evidence>
<comment type="similarity">
    <text evidence="7">Belongs to the PI3/PI4-kinase family.</text>
</comment>
<name>A0A316VB90_9BASI</name>
<evidence type="ECO:0000313" key="10">
    <source>
        <dbReference type="EMBL" id="PWN34909.1"/>
    </source>
</evidence>
<evidence type="ECO:0000256" key="8">
    <source>
        <dbReference type="SAM" id="MobiDB-lite"/>
    </source>
</evidence>
<gene>
    <name evidence="10" type="ORF">FA14DRAFT_160315</name>
</gene>
<dbReference type="FunCoup" id="A0A316VB90">
    <property type="interactions" value="148"/>
</dbReference>
<feature type="region of interest" description="Disordered" evidence="8">
    <location>
        <begin position="651"/>
        <end position="725"/>
    </location>
</feature>
<dbReference type="PANTHER" id="PTHR12865:SF1">
    <property type="entry name" value="PHOSPHATIDYLINOSITOL 4-KINASE TYPE 2"/>
    <property type="match status" value="1"/>
</dbReference>
<dbReference type="RefSeq" id="XP_025355211.1">
    <property type="nucleotide sequence ID" value="XM_025498619.1"/>
</dbReference>
<dbReference type="GO" id="GO:0005768">
    <property type="term" value="C:endosome"/>
    <property type="evidence" value="ECO:0007669"/>
    <property type="project" value="UniProtKB-UniRule"/>
</dbReference>
<evidence type="ECO:0000256" key="7">
    <source>
        <dbReference type="RuleBase" id="RU367084"/>
    </source>
</evidence>
<evidence type="ECO:0000256" key="1">
    <source>
        <dbReference type="ARBA" id="ARBA00022475"/>
    </source>
</evidence>
<comment type="subcellular location">
    <subcellularLocation>
        <location evidence="7">Cell membrane</location>
        <topology evidence="7">Peripheral membrane protein</topology>
    </subcellularLocation>
    <subcellularLocation>
        <location evidence="7">Vacuole membrane</location>
        <topology evidence="7">Peripheral membrane protein</topology>
    </subcellularLocation>
</comment>
<dbReference type="GO" id="GO:0007032">
    <property type="term" value="P:endosome organization"/>
    <property type="evidence" value="ECO:0007669"/>
    <property type="project" value="TreeGrafter"/>
</dbReference>
<dbReference type="AlphaFoldDB" id="A0A316VB90"/>
<dbReference type="GO" id="GO:0005886">
    <property type="term" value="C:plasma membrane"/>
    <property type="evidence" value="ECO:0007669"/>
    <property type="project" value="UniProtKB-SubCell"/>
</dbReference>
<dbReference type="GeneID" id="37020400"/>
<evidence type="ECO:0000256" key="6">
    <source>
        <dbReference type="ARBA" id="ARBA00023136"/>
    </source>
</evidence>
<protein>
    <recommendedName>
        <fullName evidence="7">Phosphatidylinositol 4-kinase</fullName>
        <ecNumber evidence="7">2.7.1.67</ecNumber>
    </recommendedName>
</protein>
<feature type="region of interest" description="Disordered" evidence="8">
    <location>
        <begin position="557"/>
        <end position="623"/>
    </location>
</feature>
<feature type="compositionally biased region" description="Polar residues" evidence="8">
    <location>
        <begin position="697"/>
        <end position="716"/>
    </location>
</feature>
<evidence type="ECO:0000313" key="11">
    <source>
        <dbReference type="Proteomes" id="UP000245771"/>
    </source>
</evidence>
<keyword evidence="1 7" id="KW-1003">Cell membrane</keyword>
<dbReference type="GO" id="GO:0005524">
    <property type="term" value="F:ATP binding"/>
    <property type="evidence" value="ECO:0007669"/>
    <property type="project" value="UniProtKB-UniRule"/>
</dbReference>
<dbReference type="Pfam" id="PF00454">
    <property type="entry name" value="PI3_PI4_kinase"/>
    <property type="match status" value="1"/>
</dbReference>
<feature type="compositionally biased region" description="Polar residues" evidence="8">
    <location>
        <begin position="563"/>
        <end position="584"/>
    </location>
</feature>
<dbReference type="PROSITE" id="PS50290">
    <property type="entry name" value="PI3_4_KINASE_3"/>
    <property type="match status" value="1"/>
</dbReference>
<dbReference type="InterPro" id="IPR039756">
    <property type="entry name" value="Lsb6/PI4K2"/>
</dbReference>
<dbReference type="GO" id="GO:0007030">
    <property type="term" value="P:Golgi organization"/>
    <property type="evidence" value="ECO:0007669"/>
    <property type="project" value="TreeGrafter"/>
</dbReference>
<feature type="compositionally biased region" description="Basic and acidic residues" evidence="8">
    <location>
        <begin position="591"/>
        <end position="607"/>
    </location>
</feature>
<dbReference type="InterPro" id="IPR000403">
    <property type="entry name" value="PI3/4_kinase_cat_dom"/>
</dbReference>
<evidence type="ECO:0000259" key="9">
    <source>
        <dbReference type="PROSITE" id="PS50290"/>
    </source>
</evidence>
<dbReference type="OrthoDB" id="3349449at2759"/>
<keyword evidence="11" id="KW-1185">Reference proteome</keyword>
<comment type="cofactor">
    <cofactor evidence="7">
        <name>Mg(2+)</name>
        <dbReference type="ChEBI" id="CHEBI:18420"/>
    </cofactor>
    <cofactor evidence="7">
        <name>Mn(2+)</name>
        <dbReference type="ChEBI" id="CHEBI:29035"/>
    </cofactor>
</comment>
<dbReference type="PANTHER" id="PTHR12865">
    <property type="entry name" value="PHOSPHATIDYLINOSITOL 4-KINASE TYPE-II"/>
    <property type="match status" value="1"/>
</dbReference>
<keyword evidence="3 7" id="KW-0547">Nucleotide-binding</keyword>
<reference evidence="10 11" key="1">
    <citation type="journal article" date="2018" name="Mol. Biol. Evol.">
        <title>Broad Genomic Sampling Reveals a Smut Pathogenic Ancestry of the Fungal Clade Ustilaginomycotina.</title>
        <authorList>
            <person name="Kijpornyongpan T."/>
            <person name="Mondo S.J."/>
            <person name="Barry K."/>
            <person name="Sandor L."/>
            <person name="Lee J."/>
            <person name="Lipzen A."/>
            <person name="Pangilinan J."/>
            <person name="LaButti K."/>
            <person name="Hainaut M."/>
            <person name="Henrissat B."/>
            <person name="Grigoriev I.V."/>
            <person name="Spatafora J.W."/>
            <person name="Aime M.C."/>
        </authorList>
    </citation>
    <scope>NUCLEOTIDE SEQUENCE [LARGE SCALE GENOMIC DNA]</scope>
    <source>
        <strain evidence="10 11">MCA 3882</strain>
    </source>
</reference>
<dbReference type="Proteomes" id="UP000245771">
    <property type="component" value="Unassembled WGS sequence"/>
</dbReference>
<dbReference type="EC" id="2.7.1.67" evidence="7"/>
<keyword evidence="5 7" id="KW-0067">ATP-binding</keyword>
<comment type="catalytic activity">
    <reaction evidence="7">
        <text>a 1,2-diacyl-sn-glycero-3-phospho-(1D-myo-inositol) + ATP = a 1,2-diacyl-sn-glycero-3-phospho-(1D-myo-inositol 4-phosphate) + ADP + H(+)</text>
        <dbReference type="Rhea" id="RHEA:19877"/>
        <dbReference type="ChEBI" id="CHEBI:15378"/>
        <dbReference type="ChEBI" id="CHEBI:30616"/>
        <dbReference type="ChEBI" id="CHEBI:57880"/>
        <dbReference type="ChEBI" id="CHEBI:58178"/>
        <dbReference type="ChEBI" id="CHEBI:456216"/>
        <dbReference type="EC" id="2.7.1.67"/>
    </reaction>
</comment>
<evidence type="ECO:0000256" key="4">
    <source>
        <dbReference type="ARBA" id="ARBA00022777"/>
    </source>
</evidence>
<feature type="region of interest" description="Disordered" evidence="8">
    <location>
        <begin position="1"/>
        <end position="31"/>
    </location>
</feature>
<evidence type="ECO:0000256" key="5">
    <source>
        <dbReference type="ARBA" id="ARBA00022840"/>
    </source>
</evidence>
<keyword evidence="4 7" id="KW-0418">Kinase</keyword>
<dbReference type="GO" id="GO:0000329">
    <property type="term" value="C:fungal-type vacuole membrane"/>
    <property type="evidence" value="ECO:0007669"/>
    <property type="project" value="TreeGrafter"/>
</dbReference>